<evidence type="ECO:0000313" key="3">
    <source>
        <dbReference type="EMBL" id="MBE1609974.1"/>
    </source>
</evidence>
<organism evidence="3 4">
    <name type="scientific">Actinopolymorpha pittospori</name>
    <dbReference type="NCBI Taxonomy" id="648752"/>
    <lineage>
        <taxon>Bacteria</taxon>
        <taxon>Bacillati</taxon>
        <taxon>Actinomycetota</taxon>
        <taxon>Actinomycetes</taxon>
        <taxon>Propionibacteriales</taxon>
        <taxon>Actinopolymorphaceae</taxon>
        <taxon>Actinopolymorpha</taxon>
    </lineage>
</organism>
<dbReference type="Proteomes" id="UP000638648">
    <property type="component" value="Unassembled WGS sequence"/>
</dbReference>
<comment type="caution">
    <text evidence="3">The sequence shown here is derived from an EMBL/GenBank/DDBJ whole genome shotgun (WGS) entry which is preliminary data.</text>
</comment>
<gene>
    <name evidence="3" type="ORF">HEB94_006822</name>
</gene>
<feature type="compositionally biased region" description="Pro residues" evidence="1">
    <location>
        <begin position="399"/>
        <end position="414"/>
    </location>
</feature>
<dbReference type="InterPro" id="IPR047960">
    <property type="entry name" value="Transpos_IS1380"/>
</dbReference>
<evidence type="ECO:0000256" key="1">
    <source>
        <dbReference type="SAM" id="MobiDB-lite"/>
    </source>
</evidence>
<feature type="domain" description="Transposase DDE" evidence="2">
    <location>
        <begin position="11"/>
        <end position="325"/>
    </location>
</feature>
<keyword evidence="4" id="KW-1185">Reference proteome</keyword>
<feature type="compositionally biased region" description="Basic residues" evidence="1">
    <location>
        <begin position="544"/>
        <end position="555"/>
    </location>
</feature>
<dbReference type="EMBL" id="JADBEM010000001">
    <property type="protein sequence ID" value="MBE1609974.1"/>
    <property type="molecule type" value="Genomic_DNA"/>
</dbReference>
<feature type="region of interest" description="Disordered" evidence="1">
    <location>
        <begin position="399"/>
        <end position="569"/>
    </location>
</feature>
<feature type="compositionally biased region" description="Basic and acidic residues" evidence="1">
    <location>
        <begin position="474"/>
        <end position="485"/>
    </location>
</feature>
<dbReference type="AlphaFoldDB" id="A0A927N0W3"/>
<accession>A0A927N0W3</accession>
<sequence length="569" mass="59779">MKLPYGWSRTTLVFDEQNLVSCAGLVPVMALAERAGLSELVSSRVVIAETRVRSAAANPAGKLASIVAGMAAGADCIDDLDVIRSGGMRRLFAGVYAPATLGQFLREFTHGHTLQLASVARAHLVNLVQASGLLPGIGTQAFIDIDSLLRPVYGHAKLGGSFEHTKIAGRQVLRRGLSPLATTLSTSDGAPVVAGIRLRAGRAASGKGAASMVAEAIATARAAGATGAILMRGDSAFGNHAVVGACVKAGVRFSVVLTKNPAVTAAIASIPEHAWTPVHYPGAVTDPDTGDLISDAEVAETEFTAFTSTRHPVTARLIVRRVRDRARDQELFPVWRHHPFFTNNTEPTAQADITHRRHAIIETVFADLIDGPLAHLPSGRFAANSAWAICAAITPTCSAPPAPSPAPATPPPAALPCAATSSPSPPESPAPGAGESCTYPSTGPGQNSGTTFGTTCSGPRPGRHASPETSHPPPRPDQRPKESWADQHTNPAHAKPTTNHRKPRSPTRPVHGSRLRDPTRGRWVKPDGPATTSATAPYPSCRPVRPRTARQRRPQGGRAAAPRQRRLDF</sequence>
<name>A0A927N0W3_9ACTN</name>
<proteinExistence type="predicted"/>
<dbReference type="Pfam" id="PF13701">
    <property type="entry name" value="DDE_Tnp_1_4"/>
    <property type="match status" value="1"/>
</dbReference>
<reference evidence="3" key="1">
    <citation type="submission" date="2020-10" db="EMBL/GenBank/DDBJ databases">
        <title>Sequencing the genomes of 1000 actinobacteria strains.</title>
        <authorList>
            <person name="Klenk H.-P."/>
        </authorList>
    </citation>
    <scope>NUCLEOTIDE SEQUENCE</scope>
    <source>
        <strain evidence="3">DSM 45354</strain>
    </source>
</reference>
<feature type="compositionally biased region" description="Polar residues" evidence="1">
    <location>
        <begin position="438"/>
        <end position="457"/>
    </location>
</feature>
<protein>
    <recommendedName>
        <fullName evidence="2">Transposase DDE domain-containing protein</fullName>
    </recommendedName>
</protein>
<dbReference type="NCBIfam" id="NF033539">
    <property type="entry name" value="transpos_IS1380"/>
    <property type="match status" value="1"/>
</dbReference>
<dbReference type="InterPro" id="IPR025668">
    <property type="entry name" value="Tnp_DDE_dom"/>
</dbReference>
<evidence type="ECO:0000259" key="2">
    <source>
        <dbReference type="Pfam" id="PF13701"/>
    </source>
</evidence>
<evidence type="ECO:0000313" key="4">
    <source>
        <dbReference type="Proteomes" id="UP000638648"/>
    </source>
</evidence>